<comment type="caution">
    <text evidence="3">The sequence shown here is derived from an EMBL/GenBank/DDBJ whole genome shotgun (WGS) entry which is preliminary data.</text>
</comment>
<dbReference type="InterPro" id="IPR011051">
    <property type="entry name" value="RmlC_Cupin_sf"/>
</dbReference>
<keyword evidence="1" id="KW-0479">Metal-binding</keyword>
<evidence type="ECO:0000256" key="1">
    <source>
        <dbReference type="ARBA" id="ARBA00022723"/>
    </source>
</evidence>
<dbReference type="Proteomes" id="UP000014585">
    <property type="component" value="Unassembled WGS sequence"/>
</dbReference>
<reference evidence="3 4" key="1">
    <citation type="submission" date="2013-04" db="EMBL/GenBank/DDBJ databases">
        <authorList>
            <person name="Weinstock G."/>
            <person name="Sodergren E."/>
            <person name="Lobos E.A."/>
            <person name="Fulton L."/>
            <person name="Fulton R."/>
            <person name="Courtney L."/>
            <person name="Fronick C."/>
            <person name="O'Laughlin M."/>
            <person name="Godfrey J."/>
            <person name="Wilson R.M."/>
            <person name="Miner T."/>
            <person name="Farmer C."/>
            <person name="Delehaunty K."/>
            <person name="Cordes M."/>
            <person name="Minx P."/>
            <person name="Tomlinson C."/>
            <person name="Chen J."/>
            <person name="Wollam A."/>
            <person name="Pepin K.H."/>
            <person name="Palsikar V.B."/>
            <person name="Zhang X."/>
            <person name="Suruliraj S."/>
            <person name="Perna N.T."/>
            <person name="Plunkett G."/>
            <person name="Warren W."/>
            <person name="Mitreva M."/>
            <person name="Mardis E.R."/>
            <person name="Wilson R.K."/>
        </authorList>
    </citation>
    <scope>NUCLEOTIDE SEQUENCE [LARGE SCALE GENOMIC DNA]</scope>
    <source>
        <strain evidence="3 4">DSM 4568</strain>
    </source>
</reference>
<dbReference type="InterPro" id="IPR013096">
    <property type="entry name" value="Cupin_2"/>
</dbReference>
<proteinExistence type="predicted"/>
<organism evidence="3 4">
    <name type="scientific">Cedecea davisae DSM 4568</name>
    <dbReference type="NCBI Taxonomy" id="566551"/>
    <lineage>
        <taxon>Bacteria</taxon>
        <taxon>Pseudomonadati</taxon>
        <taxon>Pseudomonadota</taxon>
        <taxon>Gammaproteobacteria</taxon>
        <taxon>Enterobacterales</taxon>
        <taxon>Enterobacteriaceae</taxon>
        <taxon>Cedecea</taxon>
    </lineage>
</organism>
<dbReference type="HOGENOM" id="CLU_135607_0_0_6"/>
<sequence>MTLSTPEDVMQKPDCIRHWRELEGADDSSYPDSPERFSVGAPLARNLGLTRLGIHHERIPPGRRTSYPHAESSEEEFAYVLEGHPEVWINGHLWRLEPGDSVGFPAGTGICHTFINNTEQDVRLLVVGEANKAENKIYYPLNQSYAMQRKDRWIDHPPQFFGPHNGLPSRKPKGKL</sequence>
<evidence type="ECO:0000259" key="2">
    <source>
        <dbReference type="Pfam" id="PF07883"/>
    </source>
</evidence>
<evidence type="ECO:0000313" key="4">
    <source>
        <dbReference type="Proteomes" id="UP000014585"/>
    </source>
</evidence>
<dbReference type="PANTHER" id="PTHR35848:SF9">
    <property type="entry name" value="SLL1358 PROTEIN"/>
    <property type="match status" value="1"/>
</dbReference>
<feature type="domain" description="Cupin type-2" evidence="2">
    <location>
        <begin position="56"/>
        <end position="127"/>
    </location>
</feature>
<dbReference type="AlphaFoldDB" id="S3J3B8"/>
<dbReference type="Pfam" id="PF07883">
    <property type="entry name" value="Cupin_2"/>
    <property type="match status" value="1"/>
</dbReference>
<dbReference type="Gene3D" id="2.60.120.10">
    <property type="entry name" value="Jelly Rolls"/>
    <property type="match status" value="1"/>
</dbReference>
<dbReference type="SUPFAM" id="SSF51182">
    <property type="entry name" value="RmlC-like cupins"/>
    <property type="match status" value="1"/>
</dbReference>
<dbReference type="InterPro" id="IPR051610">
    <property type="entry name" value="GPI/OXD"/>
</dbReference>
<dbReference type="EMBL" id="ATDT01000003">
    <property type="protein sequence ID" value="EPF20343.1"/>
    <property type="molecule type" value="Genomic_DNA"/>
</dbReference>
<dbReference type="STRING" id="566551.HMPREF0201_00069"/>
<dbReference type="GO" id="GO:0046872">
    <property type="term" value="F:metal ion binding"/>
    <property type="evidence" value="ECO:0007669"/>
    <property type="project" value="UniProtKB-KW"/>
</dbReference>
<name>S3J3B8_9ENTR</name>
<dbReference type="CDD" id="cd02224">
    <property type="entry name" value="cupin_SPO2919-like"/>
    <property type="match status" value="1"/>
</dbReference>
<accession>S3J3B8</accession>
<gene>
    <name evidence="3" type="ORF">HMPREF0201_00069</name>
</gene>
<dbReference type="PANTHER" id="PTHR35848">
    <property type="entry name" value="OXALATE-BINDING PROTEIN"/>
    <property type="match status" value="1"/>
</dbReference>
<evidence type="ECO:0000313" key="3">
    <source>
        <dbReference type="EMBL" id="EPF20343.1"/>
    </source>
</evidence>
<dbReference type="PATRIC" id="fig|566551.4.peg.61"/>
<protein>
    <submittedName>
        <fullName evidence="3">Cupin domain protein</fullName>
    </submittedName>
</protein>
<dbReference type="InterPro" id="IPR014710">
    <property type="entry name" value="RmlC-like_jellyroll"/>
</dbReference>